<feature type="domain" description="Rhodanese" evidence="3">
    <location>
        <begin position="22"/>
        <end position="66"/>
    </location>
</feature>
<dbReference type="AlphaFoldDB" id="A0A7T5RJ74"/>
<gene>
    <name evidence="4" type="primary">mnmA</name>
    <name evidence="4" type="ORF">HYW89_03770</name>
</gene>
<dbReference type="InterPro" id="IPR001763">
    <property type="entry name" value="Rhodanese-like_dom"/>
</dbReference>
<reference evidence="4 5" key="1">
    <citation type="submission" date="2020-07" db="EMBL/GenBank/DDBJ databases">
        <title>Huge and variable diversity of episymbiotic CPR bacteria and DPANN archaea in groundwater ecosystems.</title>
        <authorList>
            <person name="He C.Y."/>
            <person name="Keren R."/>
            <person name="Whittaker M."/>
            <person name="Farag I.F."/>
            <person name="Doudna J."/>
            <person name="Cate J.H.D."/>
            <person name="Banfield J.F."/>
        </authorList>
    </citation>
    <scope>NUCLEOTIDE SEQUENCE [LARGE SCALE GENOMIC DNA]</scope>
    <source>
        <strain evidence="4">NC_groundwater_541_Ag_S-0.1um_46_50</strain>
    </source>
</reference>
<name>A0A7T5RJ74_9BACT</name>
<dbReference type="GO" id="GO:0008168">
    <property type="term" value="F:methyltransferase activity"/>
    <property type="evidence" value="ECO:0007669"/>
    <property type="project" value="UniProtKB-KW"/>
</dbReference>
<dbReference type="CDD" id="cd01998">
    <property type="entry name" value="MnmA_TRMU-like"/>
    <property type="match status" value="1"/>
</dbReference>
<protein>
    <recommendedName>
        <fullName evidence="1">tRNA-uridine 2-sulfurtransferase</fullName>
        <ecNumber evidence="1">2.8.1.13</ecNumber>
    </recommendedName>
</protein>
<accession>A0A7T5RJ74</accession>
<dbReference type="PANTHER" id="PTHR11933:SF5">
    <property type="entry name" value="MITOCHONDRIAL TRNA-SPECIFIC 2-THIOURIDYLASE 1"/>
    <property type="match status" value="1"/>
</dbReference>
<organism evidence="4 5">
    <name type="scientific">Candidatus Sungiibacteriota bacterium</name>
    <dbReference type="NCBI Taxonomy" id="2750080"/>
    <lineage>
        <taxon>Bacteria</taxon>
        <taxon>Candidatus Sungiibacteriota</taxon>
    </lineage>
</organism>
<dbReference type="InterPro" id="IPR004506">
    <property type="entry name" value="MnmA-like"/>
</dbReference>
<dbReference type="NCBIfam" id="TIGR00420">
    <property type="entry name" value="trmU"/>
    <property type="match status" value="1"/>
</dbReference>
<dbReference type="Gene3D" id="2.40.30.10">
    <property type="entry name" value="Translation factors"/>
    <property type="match status" value="1"/>
</dbReference>
<dbReference type="Pfam" id="PF03054">
    <property type="entry name" value="tRNA_Me_trans"/>
    <property type="match status" value="1"/>
</dbReference>
<evidence type="ECO:0000256" key="1">
    <source>
        <dbReference type="ARBA" id="ARBA00011949"/>
    </source>
</evidence>
<dbReference type="InterPro" id="IPR046885">
    <property type="entry name" value="MnmA-like_C"/>
</dbReference>
<evidence type="ECO:0000259" key="3">
    <source>
        <dbReference type="PROSITE" id="PS50206"/>
    </source>
</evidence>
<dbReference type="PANTHER" id="PTHR11933">
    <property type="entry name" value="TRNA 5-METHYLAMINOMETHYL-2-THIOURIDYLATE -METHYLTRANSFERASE"/>
    <property type="match status" value="1"/>
</dbReference>
<dbReference type="PROSITE" id="PS50206">
    <property type="entry name" value="RHODANESE_3"/>
    <property type="match status" value="1"/>
</dbReference>
<dbReference type="EC" id="2.8.1.13" evidence="1"/>
<dbReference type="Proteomes" id="UP000595618">
    <property type="component" value="Chromosome"/>
</dbReference>
<dbReference type="Gene3D" id="3.40.50.620">
    <property type="entry name" value="HUPs"/>
    <property type="match status" value="1"/>
</dbReference>
<keyword evidence="4" id="KW-0808">Transferase</keyword>
<evidence type="ECO:0000256" key="2">
    <source>
        <dbReference type="ARBA" id="ARBA00051542"/>
    </source>
</evidence>
<dbReference type="GO" id="GO:0002143">
    <property type="term" value="P:tRNA wobble position uridine thiolation"/>
    <property type="evidence" value="ECO:0007669"/>
    <property type="project" value="TreeGrafter"/>
</dbReference>
<dbReference type="EMBL" id="CP066690">
    <property type="protein sequence ID" value="QQG45089.1"/>
    <property type="molecule type" value="Genomic_DNA"/>
</dbReference>
<dbReference type="SUPFAM" id="SSF52402">
    <property type="entry name" value="Adenine nucleotide alpha hydrolases-like"/>
    <property type="match status" value="1"/>
</dbReference>
<proteinExistence type="predicted"/>
<dbReference type="GO" id="GO:0103016">
    <property type="term" value="F:tRNA-uridine 2-sulfurtransferase activity"/>
    <property type="evidence" value="ECO:0007669"/>
    <property type="project" value="UniProtKB-EC"/>
</dbReference>
<dbReference type="Pfam" id="PF20258">
    <property type="entry name" value="tRNA_Me_trans_C"/>
    <property type="match status" value="1"/>
</dbReference>
<evidence type="ECO:0000313" key="4">
    <source>
        <dbReference type="EMBL" id="QQG45089.1"/>
    </source>
</evidence>
<evidence type="ECO:0000313" key="5">
    <source>
        <dbReference type="Proteomes" id="UP000595618"/>
    </source>
</evidence>
<dbReference type="GO" id="GO:0032259">
    <property type="term" value="P:methylation"/>
    <property type="evidence" value="ECO:0007669"/>
    <property type="project" value="UniProtKB-KW"/>
</dbReference>
<sequence length="375" mass="41498">MSYNLDTNRKDIIMPKSGSSRVILGLSGGVDSAVAAALLKDAGFEVIARYIKGYALPGIECPEEQDMRDARLIALKLGIDFSVVSEGSELYRRSVYEPFLASYFSGKTPNPDIWCNQFVKFPLLGQLKEEYGADFIATGHYIRRIGDRFYAASDTNKDQSYFLYAVPRDILKTCLFPIGELAKNRVREMARSLALPIADKRGTRGVCMVGQLPIDEALEWAAEERNEKFGPARAILIDKGQEVELGTLPASKFFSATIGQRSGLGISHRFPIYVVAKDPKVMNLYFKILPEGERKFSVSDVNWVVPEVPKLPQRALVKIRTPGKMLSCKVTESDNQMLEVILDDPDTGIAPGQSAVFYQLAKGGLIELWGGGVIQ</sequence>
<dbReference type="InterPro" id="IPR014729">
    <property type="entry name" value="Rossmann-like_a/b/a_fold"/>
</dbReference>
<keyword evidence="4" id="KW-0489">Methyltransferase</keyword>
<comment type="catalytic activity">
    <reaction evidence="2">
        <text>S-sulfanyl-L-cysteinyl-[protein] + uridine(34) in tRNA + AH2 + ATP = 2-thiouridine(34) in tRNA + L-cysteinyl-[protein] + A + AMP + diphosphate + H(+)</text>
        <dbReference type="Rhea" id="RHEA:47032"/>
        <dbReference type="Rhea" id="RHEA-COMP:10131"/>
        <dbReference type="Rhea" id="RHEA-COMP:11726"/>
        <dbReference type="Rhea" id="RHEA-COMP:11727"/>
        <dbReference type="Rhea" id="RHEA-COMP:11728"/>
        <dbReference type="ChEBI" id="CHEBI:13193"/>
        <dbReference type="ChEBI" id="CHEBI:15378"/>
        <dbReference type="ChEBI" id="CHEBI:17499"/>
        <dbReference type="ChEBI" id="CHEBI:29950"/>
        <dbReference type="ChEBI" id="CHEBI:30616"/>
        <dbReference type="ChEBI" id="CHEBI:33019"/>
        <dbReference type="ChEBI" id="CHEBI:61963"/>
        <dbReference type="ChEBI" id="CHEBI:65315"/>
        <dbReference type="ChEBI" id="CHEBI:87170"/>
        <dbReference type="ChEBI" id="CHEBI:456215"/>
        <dbReference type="EC" id="2.8.1.13"/>
    </reaction>
</comment>